<proteinExistence type="predicted"/>
<keyword evidence="3" id="KW-1185">Reference proteome</keyword>
<protein>
    <submittedName>
        <fullName evidence="2">Uncharacterized protein</fullName>
    </submittedName>
</protein>
<evidence type="ECO:0000313" key="2">
    <source>
        <dbReference type="EMBL" id="RDX42539.1"/>
    </source>
</evidence>
<gene>
    <name evidence="2" type="ORF">OH76DRAFT_95643</name>
</gene>
<dbReference type="Proteomes" id="UP000256964">
    <property type="component" value="Unassembled WGS sequence"/>
</dbReference>
<organism evidence="2 3">
    <name type="scientific">Lentinus brumalis</name>
    <dbReference type="NCBI Taxonomy" id="2498619"/>
    <lineage>
        <taxon>Eukaryota</taxon>
        <taxon>Fungi</taxon>
        <taxon>Dikarya</taxon>
        <taxon>Basidiomycota</taxon>
        <taxon>Agaricomycotina</taxon>
        <taxon>Agaricomycetes</taxon>
        <taxon>Polyporales</taxon>
        <taxon>Polyporaceae</taxon>
        <taxon>Lentinus</taxon>
    </lineage>
</organism>
<reference evidence="2 3" key="1">
    <citation type="journal article" date="2018" name="Biotechnol. Biofuels">
        <title>Integrative visual omics of the white-rot fungus Polyporus brumalis exposes the biotechnological potential of its oxidative enzymes for delignifying raw plant biomass.</title>
        <authorList>
            <person name="Miyauchi S."/>
            <person name="Rancon A."/>
            <person name="Drula E."/>
            <person name="Hage H."/>
            <person name="Chaduli D."/>
            <person name="Favel A."/>
            <person name="Grisel S."/>
            <person name="Henrissat B."/>
            <person name="Herpoel-Gimbert I."/>
            <person name="Ruiz-Duenas F.J."/>
            <person name="Chevret D."/>
            <person name="Hainaut M."/>
            <person name="Lin J."/>
            <person name="Wang M."/>
            <person name="Pangilinan J."/>
            <person name="Lipzen A."/>
            <person name="Lesage-Meessen L."/>
            <person name="Navarro D."/>
            <person name="Riley R."/>
            <person name="Grigoriev I.V."/>
            <person name="Zhou S."/>
            <person name="Raouche S."/>
            <person name="Rosso M.N."/>
        </authorList>
    </citation>
    <scope>NUCLEOTIDE SEQUENCE [LARGE SCALE GENOMIC DNA]</scope>
    <source>
        <strain evidence="2 3">BRFM 1820</strain>
    </source>
</reference>
<sequence length="149" mass="16031">MSLRATHLSEPGPDMPADDPFRCCKRPQKVSLTGLARTPCSPSTPPSLAAPQPTLTSWSGHVHLLRPTASSQCLHPPASLPRHVHVAHVQPRKLRRELLRQLPGDAHGPGVPPVRAAHPPAAHDLPATADVLQPLHAAAKTVLRRCLLR</sequence>
<dbReference type="EMBL" id="KZ857482">
    <property type="protein sequence ID" value="RDX42539.1"/>
    <property type="molecule type" value="Genomic_DNA"/>
</dbReference>
<evidence type="ECO:0000256" key="1">
    <source>
        <dbReference type="SAM" id="MobiDB-lite"/>
    </source>
</evidence>
<accession>A0A371CQI0</accession>
<evidence type="ECO:0000313" key="3">
    <source>
        <dbReference type="Proteomes" id="UP000256964"/>
    </source>
</evidence>
<name>A0A371CQI0_9APHY</name>
<feature type="region of interest" description="Disordered" evidence="1">
    <location>
        <begin position="34"/>
        <end position="54"/>
    </location>
</feature>
<feature type="region of interest" description="Disordered" evidence="1">
    <location>
        <begin position="1"/>
        <end position="20"/>
    </location>
</feature>
<dbReference type="AlphaFoldDB" id="A0A371CQI0"/>